<evidence type="ECO:0008006" key="2">
    <source>
        <dbReference type="Google" id="ProtNLM"/>
    </source>
</evidence>
<proteinExistence type="predicted"/>
<dbReference type="InterPro" id="IPR010982">
    <property type="entry name" value="Lambda_DNA-bd_dom_sf"/>
</dbReference>
<dbReference type="EMBL" id="VSSQ01043610">
    <property type="protein sequence ID" value="MPM97316.1"/>
    <property type="molecule type" value="Genomic_DNA"/>
</dbReference>
<dbReference type="GO" id="GO:0003677">
    <property type="term" value="F:DNA binding"/>
    <property type="evidence" value="ECO:0007669"/>
    <property type="project" value="InterPro"/>
</dbReference>
<dbReference type="Gene3D" id="1.10.260.40">
    <property type="entry name" value="lambda repressor-like DNA-binding domains"/>
    <property type="match status" value="1"/>
</dbReference>
<comment type="caution">
    <text evidence="1">The sequence shown here is derived from an EMBL/GenBank/DDBJ whole genome shotgun (WGS) entry which is preliminary data.</text>
</comment>
<reference evidence="1" key="1">
    <citation type="submission" date="2019-08" db="EMBL/GenBank/DDBJ databases">
        <authorList>
            <person name="Kucharzyk K."/>
            <person name="Murdoch R.W."/>
            <person name="Higgins S."/>
            <person name="Loffler F."/>
        </authorList>
    </citation>
    <scope>NUCLEOTIDE SEQUENCE</scope>
</reference>
<protein>
    <recommendedName>
        <fullName evidence="2">HTH cro/C1-type domain-containing protein</fullName>
    </recommendedName>
</protein>
<dbReference type="AlphaFoldDB" id="A0A645E6X6"/>
<organism evidence="1">
    <name type="scientific">bioreactor metagenome</name>
    <dbReference type="NCBI Taxonomy" id="1076179"/>
    <lineage>
        <taxon>unclassified sequences</taxon>
        <taxon>metagenomes</taxon>
        <taxon>ecological metagenomes</taxon>
    </lineage>
</organism>
<dbReference type="CDD" id="cd00093">
    <property type="entry name" value="HTH_XRE"/>
    <property type="match status" value="1"/>
</dbReference>
<dbReference type="InterPro" id="IPR001387">
    <property type="entry name" value="Cro/C1-type_HTH"/>
</dbReference>
<sequence>MTEPRKKTFVHTYVMLLLRDRNLSQTALAEKYGCSLQAINQVLLGKSDSAQIKAHIAKTLGYESWQRLNDAALFFSDSFSTMYNYPTAQRNSLNQAAIEEAVHVG</sequence>
<name>A0A645E6X6_9ZZZZ</name>
<accession>A0A645E6X6</accession>
<dbReference type="SUPFAM" id="SSF47413">
    <property type="entry name" value="lambda repressor-like DNA-binding domains"/>
    <property type="match status" value="1"/>
</dbReference>
<gene>
    <name evidence="1" type="ORF">SDC9_144489</name>
</gene>
<evidence type="ECO:0000313" key="1">
    <source>
        <dbReference type="EMBL" id="MPM97316.1"/>
    </source>
</evidence>